<keyword evidence="1" id="KW-0732">Signal</keyword>
<dbReference type="EMBL" id="JAHFVK010000002">
    <property type="protein sequence ID" value="MBT2134601.1"/>
    <property type="molecule type" value="Genomic_DNA"/>
</dbReference>
<protein>
    <recommendedName>
        <fullName evidence="4">17 kDa surface antigen</fullName>
    </recommendedName>
</protein>
<feature type="chain" id="PRO_5046858668" description="17 kDa surface antigen" evidence="1">
    <location>
        <begin position="31"/>
        <end position="152"/>
    </location>
</feature>
<feature type="signal peptide" evidence="1">
    <location>
        <begin position="1"/>
        <end position="30"/>
    </location>
</feature>
<evidence type="ECO:0000313" key="2">
    <source>
        <dbReference type="EMBL" id="MBT2134601.1"/>
    </source>
</evidence>
<evidence type="ECO:0000256" key="1">
    <source>
        <dbReference type="SAM" id="SignalP"/>
    </source>
</evidence>
<sequence length="152" mass="15066">MKRVILMIAVPLAVVAPLSACKTSPTNASAATAGQIQPVQFGTITAVRGVDIRPGNTRLGAITGAVIGGAVGSTIGGSTVANIAGATAGAVTGGAAGSTVQGAGRQQGVEFVIQLDSGETVSLVQPGNARDYRVGDRVRVTGTAENARVDRR</sequence>
<name>A0ABS5W4B7_9SPHN</name>
<dbReference type="Proteomes" id="UP000811255">
    <property type="component" value="Unassembled WGS sequence"/>
</dbReference>
<gene>
    <name evidence="2" type="ORF">KK137_09665</name>
</gene>
<organism evidence="2 3">
    <name type="scientific">Croceibacterium selenioxidans</name>
    <dbReference type="NCBI Taxonomy" id="2838833"/>
    <lineage>
        <taxon>Bacteria</taxon>
        <taxon>Pseudomonadati</taxon>
        <taxon>Pseudomonadota</taxon>
        <taxon>Alphaproteobacteria</taxon>
        <taxon>Sphingomonadales</taxon>
        <taxon>Erythrobacteraceae</taxon>
        <taxon>Croceibacterium</taxon>
    </lineage>
</organism>
<accession>A0ABS5W4B7</accession>
<evidence type="ECO:0000313" key="3">
    <source>
        <dbReference type="Proteomes" id="UP000811255"/>
    </source>
</evidence>
<evidence type="ECO:0008006" key="4">
    <source>
        <dbReference type="Google" id="ProtNLM"/>
    </source>
</evidence>
<dbReference type="RefSeq" id="WP_214536237.1">
    <property type="nucleotide sequence ID" value="NZ_JAHFVK010000002.1"/>
</dbReference>
<comment type="caution">
    <text evidence="2">The sequence shown here is derived from an EMBL/GenBank/DDBJ whole genome shotgun (WGS) entry which is preliminary data.</text>
</comment>
<proteinExistence type="predicted"/>
<reference evidence="2 3" key="1">
    <citation type="submission" date="2021-05" db="EMBL/GenBank/DDBJ databases">
        <title>Croceibacterium sp. LX-88 genome sequence.</title>
        <authorList>
            <person name="Luo X."/>
        </authorList>
    </citation>
    <scope>NUCLEOTIDE SEQUENCE [LARGE SCALE GENOMIC DNA]</scope>
    <source>
        <strain evidence="2 3">LX-88</strain>
    </source>
</reference>
<keyword evidence="3" id="KW-1185">Reference proteome</keyword>